<accession>A0A397TAA9</accession>
<dbReference type="GO" id="GO:0004176">
    <property type="term" value="F:ATP-dependent peptidase activity"/>
    <property type="evidence" value="ECO:0007669"/>
    <property type="project" value="InterPro"/>
</dbReference>
<dbReference type="PRINTS" id="PR00830">
    <property type="entry name" value="ENDOLAPTASE"/>
</dbReference>
<evidence type="ECO:0000313" key="2">
    <source>
        <dbReference type="Proteomes" id="UP000265703"/>
    </source>
</evidence>
<dbReference type="GO" id="GO:0005524">
    <property type="term" value="F:ATP binding"/>
    <property type="evidence" value="ECO:0007669"/>
    <property type="project" value="InterPro"/>
</dbReference>
<dbReference type="Gene3D" id="3.40.50.300">
    <property type="entry name" value="P-loop containing nucleotide triphosphate hydrolases"/>
    <property type="match status" value="1"/>
</dbReference>
<dbReference type="GO" id="GO:0004252">
    <property type="term" value="F:serine-type endopeptidase activity"/>
    <property type="evidence" value="ECO:0007669"/>
    <property type="project" value="InterPro"/>
</dbReference>
<dbReference type="AlphaFoldDB" id="A0A397TAA9"/>
<dbReference type="GO" id="GO:0030163">
    <property type="term" value="P:protein catabolic process"/>
    <property type="evidence" value="ECO:0007669"/>
    <property type="project" value="InterPro"/>
</dbReference>
<comment type="caution">
    <text evidence="1">The sequence shown here is derived from an EMBL/GenBank/DDBJ whole genome shotgun (WGS) entry which is preliminary data.</text>
</comment>
<dbReference type="InterPro" id="IPR027417">
    <property type="entry name" value="P-loop_NTPase"/>
</dbReference>
<organism evidence="1 2">
    <name type="scientific">Glomus cerebriforme</name>
    <dbReference type="NCBI Taxonomy" id="658196"/>
    <lineage>
        <taxon>Eukaryota</taxon>
        <taxon>Fungi</taxon>
        <taxon>Fungi incertae sedis</taxon>
        <taxon>Mucoromycota</taxon>
        <taxon>Glomeromycotina</taxon>
        <taxon>Glomeromycetes</taxon>
        <taxon>Glomerales</taxon>
        <taxon>Glomeraceae</taxon>
        <taxon>Glomus</taxon>
    </lineage>
</organism>
<proteinExistence type="predicted"/>
<keyword evidence="2" id="KW-1185">Reference proteome</keyword>
<gene>
    <name evidence="1" type="ORF">C1645_735629</name>
</gene>
<name>A0A397TAA9_9GLOM</name>
<dbReference type="EMBL" id="QKYT01000106">
    <property type="protein sequence ID" value="RIA93345.1"/>
    <property type="molecule type" value="Genomic_DNA"/>
</dbReference>
<dbReference type="PANTHER" id="PTHR10046">
    <property type="entry name" value="ATP DEPENDENT LON PROTEASE FAMILY MEMBER"/>
    <property type="match status" value="1"/>
</dbReference>
<evidence type="ECO:0000313" key="1">
    <source>
        <dbReference type="EMBL" id="RIA93345.1"/>
    </source>
</evidence>
<sequence>MDKPPNKDKLKEIEEFKKALEILKYRKSSEAAKEILNSKIIGFTREKEKFENYVYLYSATKGNFYPRREIICYAGPPGTGKTTFIKNLAEATGEKLYDPYFQTEIELAHFTFFATVNYPEDLAPLLKSKVEMHRLEDFSMEEKQKILSQKAREIEKKYQAKEGEIIPAEIILELPKHIQEAGIRQAERVLHKIEKEYL</sequence>
<dbReference type="OrthoDB" id="2396946at2759"/>
<dbReference type="InterPro" id="IPR027065">
    <property type="entry name" value="Lon_Prtase"/>
</dbReference>
<reference evidence="1 2" key="1">
    <citation type="submission" date="2018-06" db="EMBL/GenBank/DDBJ databases">
        <title>Comparative genomics reveals the genomic features of Rhizophagus irregularis, R. cerebriforme, R. diaphanum and Gigaspora rosea, and their symbiotic lifestyle signature.</title>
        <authorList>
            <person name="Morin E."/>
            <person name="San Clemente H."/>
            <person name="Chen E.C.H."/>
            <person name="De La Providencia I."/>
            <person name="Hainaut M."/>
            <person name="Kuo A."/>
            <person name="Kohler A."/>
            <person name="Murat C."/>
            <person name="Tang N."/>
            <person name="Roy S."/>
            <person name="Loubradou J."/>
            <person name="Henrissat B."/>
            <person name="Grigoriev I.V."/>
            <person name="Corradi N."/>
            <person name="Roux C."/>
            <person name="Martin F.M."/>
        </authorList>
    </citation>
    <scope>NUCLEOTIDE SEQUENCE [LARGE SCALE GENOMIC DNA]</scope>
    <source>
        <strain evidence="1 2">DAOM 227022</strain>
    </source>
</reference>
<dbReference type="Proteomes" id="UP000265703">
    <property type="component" value="Unassembled WGS sequence"/>
</dbReference>
<protein>
    <submittedName>
        <fullName evidence="1">Uncharacterized protein</fullName>
    </submittedName>
</protein>
<dbReference type="SUPFAM" id="SSF52540">
    <property type="entry name" value="P-loop containing nucleoside triphosphate hydrolases"/>
    <property type="match status" value="1"/>
</dbReference>